<dbReference type="Pfam" id="PF01832">
    <property type="entry name" value="Glucosaminidase"/>
    <property type="match status" value="1"/>
</dbReference>
<dbReference type="EMBL" id="AMEZ01000007">
    <property type="protein sequence ID" value="EKY29468.1"/>
    <property type="molecule type" value="Genomic_DNA"/>
</dbReference>
<name>L1QNB2_9CLOT</name>
<organism evidence="3 4">
    <name type="scientific">Clostridium celatum DSM 1785</name>
    <dbReference type="NCBI Taxonomy" id="545697"/>
    <lineage>
        <taxon>Bacteria</taxon>
        <taxon>Bacillati</taxon>
        <taxon>Bacillota</taxon>
        <taxon>Clostridia</taxon>
        <taxon>Eubacteriales</taxon>
        <taxon>Clostridiaceae</taxon>
        <taxon>Clostridium</taxon>
    </lineage>
</organism>
<comment type="caution">
    <text evidence="3">The sequence shown here is derived from an EMBL/GenBank/DDBJ whole genome shotgun (WGS) entry which is preliminary data.</text>
</comment>
<evidence type="ECO:0000313" key="3">
    <source>
        <dbReference type="EMBL" id="EKY29468.1"/>
    </source>
</evidence>
<dbReference type="InterPro" id="IPR002901">
    <property type="entry name" value="MGlyc_endo_b_GlcNAc-like_dom"/>
</dbReference>
<keyword evidence="4" id="KW-1185">Reference proteome</keyword>
<dbReference type="HOGENOM" id="CLU_766203_0_0_9"/>
<evidence type="ECO:0000256" key="1">
    <source>
        <dbReference type="SAM" id="SignalP"/>
    </source>
</evidence>
<feature type="signal peptide" evidence="1">
    <location>
        <begin position="1"/>
        <end position="33"/>
    </location>
</feature>
<gene>
    <name evidence="3" type="ORF">HMPREF0216_00175</name>
</gene>
<proteinExistence type="predicted"/>
<dbReference type="STRING" id="545697.HMPREF0216_00175"/>
<dbReference type="AlphaFoldDB" id="L1QNB2"/>
<feature type="domain" description="Mannosyl-glycoprotein endo-beta-N-acetylglucosamidase-like" evidence="2">
    <location>
        <begin position="87"/>
        <end position="179"/>
    </location>
</feature>
<accession>L1QNB2</accession>
<dbReference type="GO" id="GO:0004040">
    <property type="term" value="F:amidase activity"/>
    <property type="evidence" value="ECO:0007669"/>
    <property type="project" value="InterPro"/>
</dbReference>
<protein>
    <recommendedName>
        <fullName evidence="2">Mannosyl-glycoprotein endo-beta-N-acetylglucosamidase-like domain-containing protein</fullName>
    </recommendedName>
</protein>
<keyword evidence="1" id="KW-0732">Signal</keyword>
<dbReference type="eggNOG" id="COG1705">
    <property type="taxonomic scope" value="Bacteria"/>
</dbReference>
<dbReference type="eggNOG" id="COG4193">
    <property type="taxonomic scope" value="Bacteria"/>
</dbReference>
<sequence>MNGGEKVKKGKKMLGFVMSLVLLLNLITINVQASTESNENFKATAIGNVNIISTTNITVGQAQDWARSKGATEEFIGLAPLYEKYSQSRGGVNWAVAYVQAAKETGYGRFGGVLDSSYHNPCGLKNSAGGEDDDPNAHKKFDNWEQGVIAHLDHLALYAGADGYPKTEYVTSWTSQPLADNQTYDPRHLGWYNTAVYGKCKTVNELGGNWAPSSTYGVELFRLYCDLTKSDYLEARSNLETPINNATINENSINIVGWALHAFGVKEVNVSIDNVSIGKITEFSTRNDVSAAYPGYFNGNQSGFNKTMDISSIQDGTRTLLVEIVANNGSVQEISRTIKIARANDPVVESLPTVGTIHEPAD</sequence>
<reference evidence="3 4" key="1">
    <citation type="submission" date="2012-05" db="EMBL/GenBank/DDBJ databases">
        <authorList>
            <person name="Weinstock G."/>
            <person name="Sodergren E."/>
            <person name="Lobos E.A."/>
            <person name="Fulton L."/>
            <person name="Fulton R."/>
            <person name="Courtney L."/>
            <person name="Fronick C."/>
            <person name="O'Laughlin M."/>
            <person name="Godfrey J."/>
            <person name="Wilson R.M."/>
            <person name="Miner T."/>
            <person name="Farmer C."/>
            <person name="Delehaunty K."/>
            <person name="Cordes M."/>
            <person name="Minx P."/>
            <person name="Tomlinson C."/>
            <person name="Chen J."/>
            <person name="Wollam A."/>
            <person name="Pepin K.H."/>
            <person name="Bhonagiri V."/>
            <person name="Zhang X."/>
            <person name="Suruliraj S."/>
            <person name="Warren W."/>
            <person name="Mitreva M."/>
            <person name="Mardis E.R."/>
            <person name="Wilson R.K."/>
        </authorList>
    </citation>
    <scope>NUCLEOTIDE SEQUENCE [LARGE SCALE GENOMIC DNA]</scope>
    <source>
        <strain evidence="3 4">DSM 1785</strain>
    </source>
</reference>
<evidence type="ECO:0000259" key="2">
    <source>
        <dbReference type="Pfam" id="PF01832"/>
    </source>
</evidence>
<dbReference type="Proteomes" id="UP000010420">
    <property type="component" value="Unassembled WGS sequence"/>
</dbReference>
<feature type="non-terminal residue" evidence="3">
    <location>
        <position position="362"/>
    </location>
</feature>
<evidence type="ECO:0000313" key="4">
    <source>
        <dbReference type="Proteomes" id="UP000010420"/>
    </source>
</evidence>
<feature type="chain" id="PRO_5003956936" description="Mannosyl-glycoprotein endo-beta-N-acetylglucosamidase-like domain-containing protein" evidence="1">
    <location>
        <begin position="34"/>
        <end position="362"/>
    </location>
</feature>